<feature type="compositionally biased region" description="Low complexity" evidence="4">
    <location>
        <begin position="1"/>
        <end position="14"/>
    </location>
</feature>
<feature type="compositionally biased region" description="Polar residues" evidence="4">
    <location>
        <begin position="265"/>
        <end position="276"/>
    </location>
</feature>
<feature type="compositionally biased region" description="Polar residues" evidence="4">
    <location>
        <begin position="679"/>
        <end position="688"/>
    </location>
</feature>
<feature type="compositionally biased region" description="Low complexity" evidence="4">
    <location>
        <begin position="1288"/>
        <end position="1303"/>
    </location>
</feature>
<dbReference type="InterPro" id="IPR009060">
    <property type="entry name" value="UBA-like_sf"/>
</dbReference>
<feature type="compositionally biased region" description="Polar residues" evidence="4">
    <location>
        <begin position="869"/>
        <end position="906"/>
    </location>
</feature>
<feature type="compositionally biased region" description="Low complexity" evidence="4">
    <location>
        <begin position="375"/>
        <end position="399"/>
    </location>
</feature>
<dbReference type="PANTHER" id="PTHR16308:SF13">
    <property type="entry name" value="PROTEIN LINGERER"/>
    <property type="match status" value="1"/>
</dbReference>
<keyword evidence="2" id="KW-0963">Cytoplasm</keyword>
<feature type="compositionally biased region" description="Polar residues" evidence="4">
    <location>
        <begin position="1222"/>
        <end position="1235"/>
    </location>
</feature>
<feature type="compositionally biased region" description="Low complexity" evidence="4">
    <location>
        <begin position="954"/>
        <end position="970"/>
    </location>
</feature>
<evidence type="ECO:0000313" key="5">
    <source>
        <dbReference type="EnsemblMetazoa" id="XP_038067177.1"/>
    </source>
</evidence>
<feature type="region of interest" description="Disordered" evidence="4">
    <location>
        <begin position="954"/>
        <end position="978"/>
    </location>
</feature>
<protein>
    <recommendedName>
        <fullName evidence="7">Ubiquitin-associated protein 2-like</fullName>
    </recommendedName>
</protein>
<dbReference type="EnsemblMetazoa" id="XM_038211249.1">
    <property type="protein sequence ID" value="XP_038067177.1"/>
    <property type="gene ID" value="LOC119737123"/>
</dbReference>
<feature type="region of interest" description="Disordered" evidence="4">
    <location>
        <begin position="1"/>
        <end position="45"/>
    </location>
</feature>
<dbReference type="CDD" id="cd14277">
    <property type="entry name" value="UBA_UBP2_like"/>
    <property type="match status" value="1"/>
</dbReference>
<evidence type="ECO:0000256" key="2">
    <source>
        <dbReference type="ARBA" id="ARBA00022490"/>
    </source>
</evidence>
<dbReference type="Pfam" id="PF12478">
    <property type="entry name" value="UBAP2-Lig"/>
    <property type="match status" value="1"/>
</dbReference>
<feature type="compositionally biased region" description="Low complexity" evidence="4">
    <location>
        <begin position="498"/>
        <end position="514"/>
    </location>
</feature>
<dbReference type="PANTHER" id="PTHR16308">
    <property type="entry name" value="UBIQUITIN ASSOCIATED PROTEIN 2-LIKE/LINGERER"/>
    <property type="match status" value="1"/>
</dbReference>
<feature type="compositionally biased region" description="Polar residues" evidence="4">
    <location>
        <begin position="310"/>
        <end position="326"/>
    </location>
</feature>
<feature type="compositionally biased region" description="Low complexity" evidence="4">
    <location>
        <begin position="334"/>
        <end position="368"/>
    </location>
</feature>
<feature type="compositionally biased region" description="Polar residues" evidence="4">
    <location>
        <begin position="703"/>
        <end position="767"/>
    </location>
</feature>
<keyword evidence="3" id="KW-0597">Phosphoprotein</keyword>
<dbReference type="OrthoDB" id="6159137at2759"/>
<sequence>MMSSMGSTRGNTRSGGRDKPASKSTSQTASKSGAGDTPVIKKATPDQIRLAQMFSDSSSNNKMDEKLVEKIKQVYDVTHKSEDEIMVALYDCQEDPERAINLLLERVDGDQGEWETISSKKKVKSSGPSSRGSNSTSDNTSSSKEGRGEKEGSGREKGGREKEPRERDNKERDGNYRGRGRGGRAQLPPRMTKGRGRDADSSSRDRDRNDQSNKWEGGESGRGRGRKAHDQTNGPSRRGRGPRSYTNAKFGTFEQTDAFKPGDNVWTNPPDTNNDSMGDFTVSAWDGSAAATDSWTADDWSGDLAESKVFTPSSNQPTPNAVNSAESAAVPEQSPLSTNTSMPPSMPSSMSSMAPSMPATMSSMAPSMGQSMAVQSSIGQQQQSSMQTNMQQSSGMSAMQQRDVMNNYSMEDSRSSNAPENFTRIDLAALFAKPAQHAPNVTAQLTGSSLSDPLASQRQASSVFGQFGDIKAQPPMPGNDKVNSIGMPPGQGAPGQESPSSQQTQQRAQQQTAKPTKKRMPPPSTKIPLSAVEMPVSARGIGVLDVQFGAMDLSMEQSVDFGVPSMLSGVPVSSTTLQGSVPMPSSGQMPASMPSYSMGESAAVTATSHLPSYPNKVQNDSYPSSSMNASLLASSTSASPVSTTLEQRSGYGQVAPKQIAPEPIPLPNQTQVGGYMNAPKTSPSQQLDNKSEKLPSGPYSPSIPLQLSSLGSHPTSMANTGMSQSPSGMQSNLHSQMGLSSHTNQQLRQTPNSYHATSAPTTIHSPASLSSGLSSMSHGGGYTSSHNSGLAGSNLSSNLGTSNLGGSNLSGSSLGGTGLPTSNLTHSTSGLSSGMSGGPSTMSGLPSAAQPAGLSSSVSGLASSGHMSGMQTTVSNTMASQSGVQSAQLNSSKMGSLDNRMNSAQHTMDHNHPSSSSLSSSSLSGHSLNTTAPLTTAGSSLGYNSISGMSSGMTSVTSVGSSGMKSSMTSNKGPPNLPPGMPLFNHQYIMGHGILPVNPFAATHQPFYNYDELQLQLSRMPMGYSYDPQQFPQPATTLTSRDVTSHSSAPYSVTDQSKFTRGEAASPVASSLSTQQQPQQQQQTGQAGHHQTQQATQQAAFLNAATVPPGYGYGGLPYYPSPGIIPPGLQYQPAVFPAVNTVQPNNRSQAGTTPHSAFQQAPYGQHGSHGGYGTGYDDLNQSQDFPKGGYSSVSQTGAKGTGATGRSSVSVSSSSAVPGDMSASTYNKAHSQSYADKQGFHTGTPPPFNFPMASGNQGGPLQAATGYPPFVPVLPHNTMLPHQLHSDGQAGSSQRSQGSANQGKPVSKPPYGASNYWGAN</sequence>
<organism evidence="5 6">
    <name type="scientific">Patiria miniata</name>
    <name type="common">Bat star</name>
    <name type="synonym">Asterina miniata</name>
    <dbReference type="NCBI Taxonomy" id="46514"/>
    <lineage>
        <taxon>Eukaryota</taxon>
        <taxon>Metazoa</taxon>
        <taxon>Echinodermata</taxon>
        <taxon>Eleutherozoa</taxon>
        <taxon>Asterozoa</taxon>
        <taxon>Asteroidea</taxon>
        <taxon>Valvatacea</taxon>
        <taxon>Valvatida</taxon>
        <taxon>Asterinidae</taxon>
        <taxon>Patiria</taxon>
    </lineage>
</organism>
<evidence type="ECO:0000313" key="6">
    <source>
        <dbReference type="Proteomes" id="UP000887568"/>
    </source>
</evidence>
<feature type="compositionally biased region" description="Polar residues" evidence="4">
    <location>
        <begin position="1142"/>
        <end position="1159"/>
    </location>
</feature>
<dbReference type="InterPro" id="IPR022166">
    <property type="entry name" value="UBAP2/Lig"/>
</dbReference>
<feature type="region of interest" description="Disordered" evidence="4">
    <location>
        <begin position="108"/>
        <end position="282"/>
    </location>
</feature>
<dbReference type="GO" id="GO:0005634">
    <property type="term" value="C:nucleus"/>
    <property type="evidence" value="ECO:0007669"/>
    <property type="project" value="TreeGrafter"/>
</dbReference>
<comment type="subcellular location">
    <subcellularLocation>
        <location evidence="1">Cytoplasm</location>
    </subcellularLocation>
</comment>
<dbReference type="OMA" id="TYSSGIM"/>
<dbReference type="SUPFAM" id="SSF46934">
    <property type="entry name" value="UBA-like"/>
    <property type="match status" value="1"/>
</dbReference>
<dbReference type="GO" id="GO:0005737">
    <property type="term" value="C:cytoplasm"/>
    <property type="evidence" value="ECO:0007669"/>
    <property type="project" value="UniProtKB-SubCell"/>
</dbReference>
<feature type="compositionally biased region" description="Low complexity" evidence="4">
    <location>
        <begin position="1074"/>
        <end position="1097"/>
    </location>
</feature>
<feature type="compositionally biased region" description="Polar residues" evidence="4">
    <location>
        <begin position="1027"/>
        <end position="1059"/>
    </location>
</feature>
<feature type="compositionally biased region" description="Low complexity" evidence="4">
    <location>
        <begin position="768"/>
        <end position="777"/>
    </location>
</feature>
<evidence type="ECO:0000256" key="3">
    <source>
        <dbReference type="ARBA" id="ARBA00022553"/>
    </source>
</evidence>
<dbReference type="Gene3D" id="1.10.8.10">
    <property type="entry name" value="DNA helicase RuvA subunit, C-terminal domain"/>
    <property type="match status" value="1"/>
</dbReference>
<dbReference type="Proteomes" id="UP000887568">
    <property type="component" value="Unplaced"/>
</dbReference>
<proteinExistence type="predicted"/>
<feature type="compositionally biased region" description="Low complexity" evidence="4">
    <location>
        <begin position="819"/>
        <end position="865"/>
    </location>
</feature>
<keyword evidence="6" id="KW-1185">Reference proteome</keyword>
<reference evidence="5" key="1">
    <citation type="submission" date="2022-11" db="UniProtKB">
        <authorList>
            <consortium name="EnsemblMetazoa"/>
        </authorList>
    </citation>
    <scope>IDENTIFICATION</scope>
</reference>
<feature type="compositionally biased region" description="Basic and acidic residues" evidence="4">
    <location>
        <begin position="195"/>
        <end position="222"/>
    </location>
</feature>
<dbReference type="RefSeq" id="XP_038067183.1">
    <property type="nucleotide sequence ID" value="XM_038211255.1"/>
</dbReference>
<accession>A0A914ATS7</accession>
<feature type="region of interest" description="Disordered" evidence="4">
    <location>
        <begin position="306"/>
        <end position="399"/>
    </location>
</feature>
<dbReference type="RefSeq" id="XP_038067177.1">
    <property type="nucleotide sequence ID" value="XM_038211249.1"/>
</dbReference>
<feature type="compositionally biased region" description="Low complexity" evidence="4">
    <location>
        <begin position="914"/>
        <end position="924"/>
    </location>
</feature>
<feature type="region of interest" description="Disordered" evidence="4">
    <location>
        <begin position="811"/>
        <end position="931"/>
    </location>
</feature>
<feature type="compositionally biased region" description="Low complexity" evidence="4">
    <location>
        <begin position="125"/>
        <end position="143"/>
    </location>
</feature>
<feature type="compositionally biased region" description="Basic and acidic residues" evidence="4">
    <location>
        <begin position="144"/>
        <end position="176"/>
    </location>
</feature>
<name>A0A914ATS7_PATMI</name>
<evidence type="ECO:0008006" key="7">
    <source>
        <dbReference type="Google" id="ProtNLM"/>
    </source>
</evidence>
<feature type="region of interest" description="Disordered" evidence="4">
    <location>
        <begin position="638"/>
        <end position="785"/>
    </location>
</feature>
<dbReference type="EnsemblMetazoa" id="XM_038211255.1">
    <property type="protein sequence ID" value="XP_038067183.1"/>
    <property type="gene ID" value="LOC119737123"/>
</dbReference>
<feature type="region of interest" description="Disordered" evidence="4">
    <location>
        <begin position="1142"/>
        <end position="1320"/>
    </location>
</feature>
<feature type="compositionally biased region" description="Low complexity" evidence="4">
    <location>
        <begin position="22"/>
        <end position="35"/>
    </location>
</feature>
<feature type="region of interest" description="Disordered" evidence="4">
    <location>
        <begin position="1026"/>
        <end position="1097"/>
    </location>
</feature>
<evidence type="ECO:0000256" key="4">
    <source>
        <dbReference type="SAM" id="MobiDB-lite"/>
    </source>
</evidence>
<evidence type="ECO:0000256" key="1">
    <source>
        <dbReference type="ARBA" id="ARBA00004496"/>
    </source>
</evidence>
<dbReference type="InterPro" id="IPR051833">
    <property type="entry name" value="TC-DDR_regulator"/>
</dbReference>
<dbReference type="GeneID" id="119737123"/>
<feature type="region of interest" description="Disordered" evidence="4">
    <location>
        <begin position="468"/>
        <end position="529"/>
    </location>
</feature>
<feature type="compositionally biased region" description="Polar residues" evidence="4">
    <location>
        <begin position="245"/>
        <end position="255"/>
    </location>
</feature>